<evidence type="ECO:0000256" key="15">
    <source>
        <dbReference type="SAM" id="SignalP"/>
    </source>
</evidence>
<dbReference type="InterPro" id="IPR045357">
    <property type="entry name" value="Aminopeptidase_N-like_N"/>
</dbReference>
<evidence type="ECO:0000256" key="13">
    <source>
        <dbReference type="SAM" id="MobiDB-lite"/>
    </source>
</evidence>
<feature type="region of interest" description="Disordered" evidence="13">
    <location>
        <begin position="627"/>
        <end position="650"/>
    </location>
</feature>
<dbReference type="RefSeq" id="WP_344794406.1">
    <property type="nucleotide sequence ID" value="NZ_BAABAU010000001.1"/>
</dbReference>
<dbReference type="PRINTS" id="PR00756">
    <property type="entry name" value="ALADIPTASE"/>
</dbReference>
<evidence type="ECO:0000256" key="14">
    <source>
        <dbReference type="SAM" id="Phobius"/>
    </source>
</evidence>
<evidence type="ECO:0000256" key="5">
    <source>
        <dbReference type="ARBA" id="ARBA00015611"/>
    </source>
</evidence>
<keyword evidence="14" id="KW-0472">Membrane</keyword>
<feature type="domain" description="Aminopeptidase N-like N-terminal" evidence="17">
    <location>
        <begin position="63"/>
        <end position="240"/>
    </location>
</feature>
<evidence type="ECO:0000256" key="4">
    <source>
        <dbReference type="ARBA" id="ARBA00012564"/>
    </source>
</evidence>
<dbReference type="PANTHER" id="PTHR11533:SF297">
    <property type="entry name" value="AMINOPEPTIDASE N"/>
    <property type="match status" value="1"/>
</dbReference>
<keyword evidence="19" id="KW-1185">Reference proteome</keyword>
<dbReference type="CDD" id="cd09603">
    <property type="entry name" value="M1_APN_like"/>
    <property type="match status" value="1"/>
</dbReference>
<evidence type="ECO:0000259" key="17">
    <source>
        <dbReference type="Pfam" id="PF17900"/>
    </source>
</evidence>
<protein>
    <recommendedName>
        <fullName evidence="5">Aminopeptidase N</fullName>
        <ecNumber evidence="4">3.4.11.2</ecNumber>
    </recommendedName>
    <alternativeName>
        <fullName evidence="11">Alanine aminopeptidase</fullName>
    </alternativeName>
    <alternativeName>
        <fullName evidence="12">Lysyl aminopeptidase</fullName>
    </alternativeName>
</protein>
<accession>A0ABP8E0N9</accession>
<comment type="catalytic activity">
    <reaction evidence="1">
        <text>Release of an N-terminal amino acid, Xaa-|-Yaa- from a peptide, amide or arylamide. Xaa is preferably Ala, but may be most amino acids including Pro (slow action). When a terminal hydrophobic residue is followed by a prolyl residue, the two may be released as an intact Xaa-Pro dipeptide.</text>
        <dbReference type="EC" id="3.4.11.2"/>
    </reaction>
</comment>
<evidence type="ECO:0000313" key="19">
    <source>
        <dbReference type="Proteomes" id="UP001501594"/>
    </source>
</evidence>
<keyword evidence="15" id="KW-0732">Signal</keyword>
<feature type="signal peptide" evidence="15">
    <location>
        <begin position="1"/>
        <end position="36"/>
    </location>
</feature>
<dbReference type="SUPFAM" id="SSF55486">
    <property type="entry name" value="Metalloproteases ('zincins'), catalytic domain"/>
    <property type="match status" value="1"/>
</dbReference>
<sequence length="684" mass="70546">MFGRPRLSPVALVAAAAVAILPLAVGLGAASPAAAAAPASPGATSIGDSLFAGIGNGGYEVDHYGVELAYAGDGSIEATTTIQATAAQALSSFSFDFEGLDVASVTVDGQAAVFSRQSDPSRSEYKLLVTPAAPVSGSFTTVVAYSGTPTAHVDPDGSSEGWVATSDGATAVGQPVGTMTWLPSNNTPRDKATYDIALTVPTLISGRTAAGVSNGVLVSTTPHTDGTTTWVWKQTNPMATELALVSIGQYQEYRSTITLEGGRTIPEVSFVDPTTTAAAQEDIAALRAELPDVLAYLEKEYGPYPGSAAGVVVDNTDLGYALETQDRPFFERSIDEETLIHEFTHQWFGDAVSPADWNDIWLNEGPATYTPSLYTEDHSDDPDDSTEKAWYSTWRDTPASAAEWSTPPAAMTQPDQLFGWQVYNRGAMTLEALRLSVTTPVFEKIMREWFAERKGTSVRTADFIAVAEKVSGRDLSAFFKRWLFTGAKPAWPATWDLGLSTPSSQAAAVRAGSRLTYVITATSTGDVPLAGATVTADLGAISRAGTLDRASLPSGVTVRGTTLTWVVPATAVGSAASTSFAFTVGPVVASSTTATVTVRAETLGATCTGCGVAHRFVAAAATRPAPGGAGGSGAVDPAGSGDPTETLAATGSEPAAPLAAGAVLLAAGALLLAAGRRRRGARLG</sequence>
<dbReference type="InterPro" id="IPR050344">
    <property type="entry name" value="Peptidase_M1_aminopeptidases"/>
</dbReference>
<name>A0ABP8E0N9_9MICO</name>
<keyword evidence="6" id="KW-0645">Protease</keyword>
<evidence type="ECO:0000256" key="3">
    <source>
        <dbReference type="ARBA" id="ARBA00010136"/>
    </source>
</evidence>
<dbReference type="InterPro" id="IPR027268">
    <property type="entry name" value="Peptidase_M4/M1_CTD_sf"/>
</dbReference>
<evidence type="ECO:0000256" key="1">
    <source>
        <dbReference type="ARBA" id="ARBA00000098"/>
    </source>
</evidence>
<evidence type="ECO:0000256" key="7">
    <source>
        <dbReference type="ARBA" id="ARBA00022723"/>
    </source>
</evidence>
<dbReference type="Pfam" id="PF17900">
    <property type="entry name" value="Peptidase_M1_N"/>
    <property type="match status" value="1"/>
</dbReference>
<dbReference type="Pfam" id="PF01433">
    <property type="entry name" value="Peptidase_M1"/>
    <property type="match status" value="1"/>
</dbReference>
<dbReference type="EMBL" id="BAABAU010000001">
    <property type="protein sequence ID" value="GAA4265761.1"/>
    <property type="molecule type" value="Genomic_DNA"/>
</dbReference>
<dbReference type="InterPro" id="IPR042097">
    <property type="entry name" value="Aminopeptidase_N-like_N_sf"/>
</dbReference>
<feature type="chain" id="PRO_5046848022" description="Aminopeptidase N" evidence="15">
    <location>
        <begin position="37"/>
        <end position="684"/>
    </location>
</feature>
<evidence type="ECO:0000313" key="18">
    <source>
        <dbReference type="EMBL" id="GAA4265761.1"/>
    </source>
</evidence>
<reference evidence="19" key="1">
    <citation type="journal article" date="2019" name="Int. J. Syst. Evol. Microbiol.">
        <title>The Global Catalogue of Microorganisms (GCM) 10K type strain sequencing project: providing services to taxonomists for standard genome sequencing and annotation.</title>
        <authorList>
            <consortium name="The Broad Institute Genomics Platform"/>
            <consortium name="The Broad Institute Genome Sequencing Center for Infectious Disease"/>
            <person name="Wu L."/>
            <person name="Ma J."/>
        </authorList>
    </citation>
    <scope>NUCLEOTIDE SEQUENCE [LARGE SCALE GENOMIC DNA]</scope>
    <source>
        <strain evidence="19">JCM 17442</strain>
    </source>
</reference>
<keyword evidence="14" id="KW-1133">Transmembrane helix</keyword>
<dbReference type="Gene3D" id="1.10.390.10">
    <property type="entry name" value="Neutral Protease Domain 2"/>
    <property type="match status" value="1"/>
</dbReference>
<comment type="similarity">
    <text evidence="3">Belongs to the peptidase M1 family.</text>
</comment>
<gene>
    <name evidence="18" type="ORF">GCM10022256_13730</name>
</gene>
<keyword evidence="8" id="KW-0378">Hydrolase</keyword>
<evidence type="ECO:0000256" key="6">
    <source>
        <dbReference type="ARBA" id="ARBA00022670"/>
    </source>
</evidence>
<proteinExistence type="inferred from homology"/>
<evidence type="ECO:0000256" key="8">
    <source>
        <dbReference type="ARBA" id="ARBA00022801"/>
    </source>
</evidence>
<dbReference type="EC" id="3.4.11.2" evidence="4"/>
<dbReference type="SUPFAM" id="SSF63737">
    <property type="entry name" value="Leukotriene A4 hydrolase N-terminal domain"/>
    <property type="match status" value="1"/>
</dbReference>
<evidence type="ECO:0000256" key="10">
    <source>
        <dbReference type="ARBA" id="ARBA00023049"/>
    </source>
</evidence>
<evidence type="ECO:0000256" key="2">
    <source>
        <dbReference type="ARBA" id="ARBA00001947"/>
    </source>
</evidence>
<keyword evidence="14" id="KW-0812">Transmembrane</keyword>
<evidence type="ECO:0000256" key="11">
    <source>
        <dbReference type="ARBA" id="ARBA00029811"/>
    </source>
</evidence>
<dbReference type="PANTHER" id="PTHR11533">
    <property type="entry name" value="PROTEASE M1 ZINC METALLOPROTEASE"/>
    <property type="match status" value="1"/>
</dbReference>
<comment type="caution">
    <text evidence="18">The sequence shown here is derived from an EMBL/GenBank/DDBJ whole genome shotgun (WGS) entry which is preliminary data.</text>
</comment>
<keyword evidence="10" id="KW-0482">Metalloprotease</keyword>
<comment type="cofactor">
    <cofactor evidence="2">
        <name>Zn(2+)</name>
        <dbReference type="ChEBI" id="CHEBI:29105"/>
    </cofactor>
</comment>
<organism evidence="18 19">
    <name type="scientific">Frondihabitans peucedani</name>
    <dbReference type="NCBI Taxonomy" id="598626"/>
    <lineage>
        <taxon>Bacteria</taxon>
        <taxon>Bacillati</taxon>
        <taxon>Actinomycetota</taxon>
        <taxon>Actinomycetes</taxon>
        <taxon>Micrococcales</taxon>
        <taxon>Microbacteriaceae</taxon>
        <taxon>Frondihabitans</taxon>
    </lineage>
</organism>
<dbReference type="InterPro" id="IPR001930">
    <property type="entry name" value="Peptidase_M1"/>
</dbReference>
<feature type="transmembrane region" description="Helical" evidence="14">
    <location>
        <begin position="655"/>
        <end position="674"/>
    </location>
</feature>
<feature type="domain" description="Peptidase M1 membrane alanine aminopeptidase" evidence="16">
    <location>
        <begin position="336"/>
        <end position="482"/>
    </location>
</feature>
<keyword evidence="7" id="KW-0479">Metal-binding</keyword>
<dbReference type="Proteomes" id="UP001501594">
    <property type="component" value="Unassembled WGS sequence"/>
</dbReference>
<evidence type="ECO:0000256" key="12">
    <source>
        <dbReference type="ARBA" id="ARBA00031533"/>
    </source>
</evidence>
<dbReference type="InterPro" id="IPR014782">
    <property type="entry name" value="Peptidase_M1_dom"/>
</dbReference>
<evidence type="ECO:0000256" key="9">
    <source>
        <dbReference type="ARBA" id="ARBA00022833"/>
    </source>
</evidence>
<keyword evidence="9" id="KW-0862">Zinc</keyword>
<dbReference type="Gene3D" id="2.60.40.1730">
    <property type="entry name" value="tricorn interacting facor f3 domain"/>
    <property type="match status" value="1"/>
</dbReference>
<evidence type="ECO:0000259" key="16">
    <source>
        <dbReference type="Pfam" id="PF01433"/>
    </source>
</evidence>